<gene>
    <name evidence="1" type="ORF">O6H91_08G114300</name>
</gene>
<evidence type="ECO:0000313" key="2">
    <source>
        <dbReference type="Proteomes" id="UP001162992"/>
    </source>
</evidence>
<accession>A0ACC2D1B3</accession>
<dbReference type="Proteomes" id="UP001162992">
    <property type="component" value="Chromosome 8"/>
</dbReference>
<comment type="caution">
    <text evidence="1">The sequence shown here is derived from an EMBL/GenBank/DDBJ whole genome shotgun (WGS) entry which is preliminary data.</text>
</comment>
<name>A0ACC2D1B3_DIPCM</name>
<protein>
    <submittedName>
        <fullName evidence="1">Uncharacterized protein</fullName>
    </submittedName>
</protein>
<organism evidence="1 2">
    <name type="scientific">Diphasiastrum complanatum</name>
    <name type="common">Issler's clubmoss</name>
    <name type="synonym">Lycopodium complanatum</name>
    <dbReference type="NCBI Taxonomy" id="34168"/>
    <lineage>
        <taxon>Eukaryota</taxon>
        <taxon>Viridiplantae</taxon>
        <taxon>Streptophyta</taxon>
        <taxon>Embryophyta</taxon>
        <taxon>Tracheophyta</taxon>
        <taxon>Lycopodiopsida</taxon>
        <taxon>Lycopodiales</taxon>
        <taxon>Lycopodiaceae</taxon>
        <taxon>Lycopodioideae</taxon>
        <taxon>Diphasiastrum</taxon>
    </lineage>
</organism>
<reference evidence="2" key="1">
    <citation type="journal article" date="2024" name="Proc. Natl. Acad. Sci. U.S.A.">
        <title>Extraordinary preservation of gene collinearity over three hundred million years revealed in homosporous lycophytes.</title>
        <authorList>
            <person name="Li C."/>
            <person name="Wickell D."/>
            <person name="Kuo L.Y."/>
            <person name="Chen X."/>
            <person name="Nie B."/>
            <person name="Liao X."/>
            <person name="Peng D."/>
            <person name="Ji J."/>
            <person name="Jenkins J."/>
            <person name="Williams M."/>
            <person name="Shu S."/>
            <person name="Plott C."/>
            <person name="Barry K."/>
            <person name="Rajasekar S."/>
            <person name="Grimwood J."/>
            <person name="Han X."/>
            <person name="Sun S."/>
            <person name="Hou Z."/>
            <person name="He W."/>
            <person name="Dai G."/>
            <person name="Sun C."/>
            <person name="Schmutz J."/>
            <person name="Leebens-Mack J.H."/>
            <person name="Li F.W."/>
            <person name="Wang L."/>
        </authorList>
    </citation>
    <scope>NUCLEOTIDE SEQUENCE [LARGE SCALE GENOMIC DNA]</scope>
    <source>
        <strain evidence="2">cv. PW_Plant_1</strain>
    </source>
</reference>
<keyword evidence="2" id="KW-1185">Reference proteome</keyword>
<proteinExistence type="predicted"/>
<dbReference type="EMBL" id="CM055099">
    <property type="protein sequence ID" value="KAJ7548028.1"/>
    <property type="molecule type" value="Genomic_DNA"/>
</dbReference>
<evidence type="ECO:0000313" key="1">
    <source>
        <dbReference type="EMBL" id="KAJ7548028.1"/>
    </source>
</evidence>
<sequence length="166" mass="19290">MSQDLNHAPTNSQVLADSGEEQVEQNHAPVEFYDPSLDEENEVWANSQRQGRKSDAVLSCPACFTILCIDCQRHEIYETQYRAMFVRNCKVSENERLHFPAQNKRKRNCDRNGQKLKYKVEEISGDSLFDERDIFKSVHCSVCDTEVAVLDKEEIYHFFNVMPSYS</sequence>